<dbReference type="Proteomes" id="UP000811246">
    <property type="component" value="Chromosome 12"/>
</dbReference>
<feature type="domain" description="Terpene synthase metal-binding" evidence="7">
    <location>
        <begin position="267"/>
        <end position="506"/>
    </location>
</feature>
<dbReference type="Pfam" id="PF01397">
    <property type="entry name" value="Terpene_synth"/>
    <property type="match status" value="1"/>
</dbReference>
<dbReference type="AlphaFoldDB" id="A0A922DJL2"/>
<dbReference type="FunFam" id="1.10.600.10:FF:000007">
    <property type="entry name" value="Isoprene synthase, chloroplastic"/>
    <property type="match status" value="1"/>
</dbReference>
<feature type="compositionally biased region" description="Polar residues" evidence="5">
    <location>
        <begin position="7"/>
        <end position="17"/>
    </location>
</feature>
<reference evidence="8" key="1">
    <citation type="submission" date="2021-01" db="EMBL/GenBank/DDBJ databases">
        <authorList>
            <person name="Lovell J.T."/>
            <person name="Bentley N."/>
            <person name="Bhattarai G."/>
            <person name="Jenkins J.W."/>
            <person name="Sreedasyam A."/>
            <person name="Alarcon Y."/>
            <person name="Bock C."/>
            <person name="Boston L."/>
            <person name="Carlson J."/>
            <person name="Cervantes K."/>
            <person name="Clermont K."/>
            <person name="Krom N."/>
            <person name="Kubenka K."/>
            <person name="Mamidi S."/>
            <person name="Mattison C."/>
            <person name="Monteros M."/>
            <person name="Pisani C."/>
            <person name="Plott C."/>
            <person name="Rajasekar S."/>
            <person name="Rhein H.S."/>
            <person name="Rohla C."/>
            <person name="Song M."/>
            <person name="Hilaire R.S."/>
            <person name="Shu S."/>
            <person name="Wells L."/>
            <person name="Wang X."/>
            <person name="Webber J."/>
            <person name="Heerema R.J."/>
            <person name="Klein P."/>
            <person name="Conner P."/>
            <person name="Grauke L."/>
            <person name="Grimwood J."/>
            <person name="Schmutz J."/>
            <person name="Randall J.J."/>
        </authorList>
    </citation>
    <scope>NUCLEOTIDE SEQUENCE</scope>
    <source>
        <tissue evidence="8">Leaf</tissue>
    </source>
</reference>
<dbReference type="CDD" id="cd00684">
    <property type="entry name" value="Terpene_cyclase_plant_C1"/>
    <property type="match status" value="1"/>
</dbReference>
<sequence>MSLPVSAISTQTQNPSSVVKRPAANYRPSLWGDRFLSFANNSMETYAGNLEQVQKLEEEVRRMLMAPVDEPSQKLELIDAIQRLGISYHFESEIDSVLQEIHKYYYYREDELEISDHGLYTVALRFRLLRQQGYNIPSDVFNKFKDSKGNFKESLIDDVRGILCLYEASHMRVHGEDILDEALNFTTARLESMVTADSNPFAAAQVSRALQRPLRKCLPRLEARHYLSIYQESGSFNEVLLNFAKLDFNILQEQHQKELVHISRWWKDLNVATELSFARDRVVELYFWILGVYFEPQYAFARRILTKIICMASIIDDAFDVYGIFEELELFTDAVKRWDINCIDQLPQYMKLIYKALLDVYEEIEEEMSKEGRFYRVYHAKEDMKNLVQAYFVEAKWFNEKYVPTFEEYMNNALVSSGCSALTTLSFVGMGDIVTKEAFDWVFSHPRMVKAAEIITRLMDDIVSTDFEQQRDHIVSGIECYIKQHGVSKQEVHEEFQRQIVNAWKDMNEELLKPTQVPMPLLLHILNLARVMDLLYKNEDAYTNLGGVLIEGVTSLLVNPVLL</sequence>
<dbReference type="InterPro" id="IPR050148">
    <property type="entry name" value="Terpene_synthase-like"/>
</dbReference>
<keyword evidence="2" id="KW-0479">Metal-binding</keyword>
<dbReference type="PANTHER" id="PTHR31225:SF221">
    <property type="entry name" value="(-)-GERMACRENE D SYNTHASE"/>
    <property type="match status" value="1"/>
</dbReference>
<dbReference type="InterPro" id="IPR044814">
    <property type="entry name" value="Terpene_cyclase_plant_C1"/>
</dbReference>
<proteinExistence type="predicted"/>
<evidence type="ECO:0000256" key="2">
    <source>
        <dbReference type="ARBA" id="ARBA00022723"/>
    </source>
</evidence>
<dbReference type="GO" id="GO:0010333">
    <property type="term" value="F:terpene synthase activity"/>
    <property type="evidence" value="ECO:0007669"/>
    <property type="project" value="InterPro"/>
</dbReference>
<dbReference type="InterPro" id="IPR034741">
    <property type="entry name" value="Terpene_cyclase-like_1_C"/>
</dbReference>
<evidence type="ECO:0000256" key="4">
    <source>
        <dbReference type="ARBA" id="ARBA00023239"/>
    </source>
</evidence>
<protein>
    <submittedName>
        <fullName evidence="8">Uncharacterized protein</fullName>
    </submittedName>
</protein>
<evidence type="ECO:0000259" key="7">
    <source>
        <dbReference type="Pfam" id="PF03936"/>
    </source>
</evidence>
<accession>A0A922DJL2</accession>
<dbReference type="EMBL" id="CM031836">
    <property type="protein sequence ID" value="KAG6685681.1"/>
    <property type="molecule type" value="Genomic_DNA"/>
</dbReference>
<evidence type="ECO:0000259" key="6">
    <source>
        <dbReference type="Pfam" id="PF01397"/>
    </source>
</evidence>
<dbReference type="InterPro" id="IPR001906">
    <property type="entry name" value="Terpene_synth_N"/>
</dbReference>
<evidence type="ECO:0000256" key="5">
    <source>
        <dbReference type="SAM" id="MobiDB-lite"/>
    </source>
</evidence>
<evidence type="ECO:0000313" key="8">
    <source>
        <dbReference type="EMBL" id="KAG6685681.1"/>
    </source>
</evidence>
<gene>
    <name evidence="8" type="ORF">I3842_12G124100</name>
</gene>
<dbReference type="InterPro" id="IPR005630">
    <property type="entry name" value="Terpene_synthase_metal-bd"/>
</dbReference>
<keyword evidence="3" id="KW-0460">Magnesium</keyword>
<evidence type="ECO:0000256" key="3">
    <source>
        <dbReference type="ARBA" id="ARBA00022842"/>
    </source>
</evidence>
<dbReference type="SFLD" id="SFLDS00005">
    <property type="entry name" value="Isoprenoid_Synthase_Type_I"/>
    <property type="match status" value="1"/>
</dbReference>
<evidence type="ECO:0000256" key="1">
    <source>
        <dbReference type="ARBA" id="ARBA00001946"/>
    </source>
</evidence>
<dbReference type="GO" id="GO:0016102">
    <property type="term" value="P:diterpenoid biosynthetic process"/>
    <property type="evidence" value="ECO:0007669"/>
    <property type="project" value="InterPro"/>
</dbReference>
<dbReference type="PANTHER" id="PTHR31225">
    <property type="entry name" value="OS04G0344100 PROTEIN-RELATED"/>
    <property type="match status" value="1"/>
</dbReference>
<comment type="caution">
    <text evidence="8">The sequence shown here is derived from an EMBL/GenBank/DDBJ whole genome shotgun (WGS) entry which is preliminary data.</text>
</comment>
<keyword evidence="4" id="KW-0456">Lyase</keyword>
<dbReference type="SFLD" id="SFLDG01019">
    <property type="entry name" value="Terpene_Cyclase_Like_1_C_Termi"/>
    <property type="match status" value="1"/>
</dbReference>
<dbReference type="FunFam" id="1.50.10.130:FF:000001">
    <property type="entry name" value="Isoprene synthase, chloroplastic"/>
    <property type="match status" value="1"/>
</dbReference>
<dbReference type="Pfam" id="PF03936">
    <property type="entry name" value="Terpene_synth_C"/>
    <property type="match status" value="1"/>
</dbReference>
<feature type="region of interest" description="Disordered" evidence="5">
    <location>
        <begin position="1"/>
        <end position="20"/>
    </location>
</feature>
<dbReference type="GO" id="GO:0000287">
    <property type="term" value="F:magnesium ion binding"/>
    <property type="evidence" value="ECO:0007669"/>
    <property type="project" value="InterPro"/>
</dbReference>
<name>A0A922DJL2_CARIL</name>
<comment type="cofactor">
    <cofactor evidence="1">
        <name>Mg(2+)</name>
        <dbReference type="ChEBI" id="CHEBI:18420"/>
    </cofactor>
</comment>
<organism evidence="8 9">
    <name type="scientific">Carya illinoinensis</name>
    <name type="common">Pecan</name>
    <dbReference type="NCBI Taxonomy" id="32201"/>
    <lineage>
        <taxon>Eukaryota</taxon>
        <taxon>Viridiplantae</taxon>
        <taxon>Streptophyta</taxon>
        <taxon>Embryophyta</taxon>
        <taxon>Tracheophyta</taxon>
        <taxon>Spermatophyta</taxon>
        <taxon>Magnoliopsida</taxon>
        <taxon>eudicotyledons</taxon>
        <taxon>Gunneridae</taxon>
        <taxon>Pentapetalae</taxon>
        <taxon>rosids</taxon>
        <taxon>fabids</taxon>
        <taxon>Fagales</taxon>
        <taxon>Juglandaceae</taxon>
        <taxon>Carya</taxon>
    </lineage>
</organism>
<evidence type="ECO:0000313" key="9">
    <source>
        <dbReference type="Proteomes" id="UP000811246"/>
    </source>
</evidence>
<feature type="domain" description="Terpene synthase N-terminal" evidence="6">
    <location>
        <begin position="30"/>
        <end position="210"/>
    </location>
</feature>